<feature type="region of interest" description="Disordered" evidence="1">
    <location>
        <begin position="1"/>
        <end position="30"/>
    </location>
</feature>
<protein>
    <submittedName>
        <fullName evidence="2">Uncharacterized protein</fullName>
    </submittedName>
</protein>
<dbReference type="Proteomes" id="UP001497482">
    <property type="component" value="Chromosome 18"/>
</dbReference>
<organism evidence="2 3">
    <name type="scientific">Knipowitschia caucasica</name>
    <name type="common">Caucasian dwarf goby</name>
    <name type="synonym">Pomatoschistus caucasicus</name>
    <dbReference type="NCBI Taxonomy" id="637954"/>
    <lineage>
        <taxon>Eukaryota</taxon>
        <taxon>Metazoa</taxon>
        <taxon>Chordata</taxon>
        <taxon>Craniata</taxon>
        <taxon>Vertebrata</taxon>
        <taxon>Euteleostomi</taxon>
        <taxon>Actinopterygii</taxon>
        <taxon>Neopterygii</taxon>
        <taxon>Teleostei</taxon>
        <taxon>Neoteleostei</taxon>
        <taxon>Acanthomorphata</taxon>
        <taxon>Gobiaria</taxon>
        <taxon>Gobiiformes</taxon>
        <taxon>Gobioidei</taxon>
        <taxon>Gobiidae</taxon>
        <taxon>Gobiinae</taxon>
        <taxon>Knipowitschia</taxon>
    </lineage>
</organism>
<dbReference type="AlphaFoldDB" id="A0AAV2KEK0"/>
<proteinExistence type="predicted"/>
<reference evidence="2 3" key="1">
    <citation type="submission" date="2024-04" db="EMBL/GenBank/DDBJ databases">
        <authorList>
            <person name="Waldvogel A.-M."/>
            <person name="Schoenle A."/>
        </authorList>
    </citation>
    <scope>NUCLEOTIDE SEQUENCE [LARGE SCALE GENOMIC DNA]</scope>
</reference>
<sequence length="94" mass="10536">MQHRDCSIRSREVGQESPRRGLHHGFTPGPVPLRLSPLYLSYATSERVLFPVRSGAQALSLRLDSASEPLVEEAHSEDEDITELQQQCVREGSH</sequence>
<evidence type="ECO:0000313" key="2">
    <source>
        <dbReference type="EMBL" id="CAL1588361.1"/>
    </source>
</evidence>
<gene>
    <name evidence="2" type="ORF">KC01_LOCUS18170</name>
</gene>
<name>A0AAV2KEK0_KNICA</name>
<accession>A0AAV2KEK0</accession>
<evidence type="ECO:0000256" key="1">
    <source>
        <dbReference type="SAM" id="MobiDB-lite"/>
    </source>
</evidence>
<feature type="compositionally biased region" description="Basic and acidic residues" evidence="1">
    <location>
        <begin position="1"/>
        <end position="19"/>
    </location>
</feature>
<evidence type="ECO:0000313" key="3">
    <source>
        <dbReference type="Proteomes" id="UP001497482"/>
    </source>
</evidence>
<feature type="region of interest" description="Disordered" evidence="1">
    <location>
        <begin position="73"/>
        <end position="94"/>
    </location>
</feature>
<keyword evidence="3" id="KW-1185">Reference proteome</keyword>
<dbReference type="EMBL" id="OZ035840">
    <property type="protein sequence ID" value="CAL1588361.1"/>
    <property type="molecule type" value="Genomic_DNA"/>
</dbReference>